<accession>A0A4Y7SJP6</accession>
<feature type="region of interest" description="Disordered" evidence="1">
    <location>
        <begin position="470"/>
        <end position="559"/>
    </location>
</feature>
<evidence type="ECO:0000259" key="2">
    <source>
        <dbReference type="Pfam" id="PF17667"/>
    </source>
</evidence>
<dbReference type="GO" id="GO:0004672">
    <property type="term" value="F:protein kinase activity"/>
    <property type="evidence" value="ECO:0007669"/>
    <property type="project" value="InterPro"/>
</dbReference>
<dbReference type="PANTHER" id="PTHR38248:SF2">
    <property type="entry name" value="FUNK1 11"/>
    <property type="match status" value="1"/>
</dbReference>
<dbReference type="InterPro" id="IPR008266">
    <property type="entry name" value="Tyr_kinase_AS"/>
</dbReference>
<keyword evidence="4" id="KW-1185">Reference proteome</keyword>
<dbReference type="PANTHER" id="PTHR38248">
    <property type="entry name" value="FUNK1 6"/>
    <property type="match status" value="1"/>
</dbReference>
<dbReference type="Pfam" id="PF17667">
    <property type="entry name" value="Pkinase_fungal"/>
    <property type="match status" value="2"/>
</dbReference>
<gene>
    <name evidence="3" type="ORF">FA13DRAFT_1741274</name>
</gene>
<dbReference type="AlphaFoldDB" id="A0A4Y7SJP6"/>
<dbReference type="STRING" id="71717.A0A4Y7SJP6"/>
<dbReference type="OrthoDB" id="5569250at2759"/>
<evidence type="ECO:0000256" key="1">
    <source>
        <dbReference type="SAM" id="MobiDB-lite"/>
    </source>
</evidence>
<dbReference type="EMBL" id="QPFP01000097">
    <property type="protein sequence ID" value="TEB22083.1"/>
    <property type="molecule type" value="Genomic_DNA"/>
</dbReference>
<evidence type="ECO:0000313" key="3">
    <source>
        <dbReference type="EMBL" id="TEB22083.1"/>
    </source>
</evidence>
<reference evidence="3 4" key="1">
    <citation type="journal article" date="2019" name="Nat. Ecol. Evol.">
        <title>Megaphylogeny resolves global patterns of mushroom evolution.</title>
        <authorList>
            <person name="Varga T."/>
            <person name="Krizsan K."/>
            <person name="Foldi C."/>
            <person name="Dima B."/>
            <person name="Sanchez-Garcia M."/>
            <person name="Sanchez-Ramirez S."/>
            <person name="Szollosi G.J."/>
            <person name="Szarkandi J.G."/>
            <person name="Papp V."/>
            <person name="Albert L."/>
            <person name="Andreopoulos W."/>
            <person name="Angelini C."/>
            <person name="Antonin V."/>
            <person name="Barry K.W."/>
            <person name="Bougher N.L."/>
            <person name="Buchanan P."/>
            <person name="Buyck B."/>
            <person name="Bense V."/>
            <person name="Catcheside P."/>
            <person name="Chovatia M."/>
            <person name="Cooper J."/>
            <person name="Damon W."/>
            <person name="Desjardin D."/>
            <person name="Finy P."/>
            <person name="Geml J."/>
            <person name="Haridas S."/>
            <person name="Hughes K."/>
            <person name="Justo A."/>
            <person name="Karasinski D."/>
            <person name="Kautmanova I."/>
            <person name="Kiss B."/>
            <person name="Kocsube S."/>
            <person name="Kotiranta H."/>
            <person name="LaButti K.M."/>
            <person name="Lechner B.E."/>
            <person name="Liimatainen K."/>
            <person name="Lipzen A."/>
            <person name="Lukacs Z."/>
            <person name="Mihaltcheva S."/>
            <person name="Morgado L.N."/>
            <person name="Niskanen T."/>
            <person name="Noordeloos M.E."/>
            <person name="Ohm R.A."/>
            <person name="Ortiz-Santana B."/>
            <person name="Ovrebo C."/>
            <person name="Racz N."/>
            <person name="Riley R."/>
            <person name="Savchenko A."/>
            <person name="Shiryaev A."/>
            <person name="Soop K."/>
            <person name="Spirin V."/>
            <person name="Szebenyi C."/>
            <person name="Tomsovsky M."/>
            <person name="Tulloss R.E."/>
            <person name="Uehling J."/>
            <person name="Grigoriev I.V."/>
            <person name="Vagvolgyi C."/>
            <person name="Papp T."/>
            <person name="Martin F.M."/>
            <person name="Miettinen O."/>
            <person name="Hibbett D.S."/>
            <person name="Nagy L.G."/>
        </authorList>
    </citation>
    <scope>NUCLEOTIDE SEQUENCE [LARGE SCALE GENOMIC DNA]</scope>
    <source>
        <strain evidence="3 4">FP101781</strain>
    </source>
</reference>
<feature type="domain" description="Fungal-type protein kinase" evidence="2">
    <location>
        <begin position="4"/>
        <end position="177"/>
    </location>
</feature>
<feature type="domain" description="Fungal-type protein kinase" evidence="2">
    <location>
        <begin position="192"/>
        <end position="327"/>
    </location>
</feature>
<dbReference type="Gene3D" id="1.10.510.10">
    <property type="entry name" value="Transferase(Phosphotransferase) domain 1"/>
    <property type="match status" value="1"/>
</dbReference>
<proteinExistence type="predicted"/>
<dbReference type="InterPro" id="IPR040976">
    <property type="entry name" value="Pkinase_fungal"/>
</dbReference>
<sequence length="559" mass="61720">MGSVDENVRELKSYARGIFSQQPNRLYVRCLVLTETHARLVHFDRAGTQVTPLVDLYQHPATFVRLIVGLANVEERLLGLDDSIQFTLIDGRRTGGTLTTTGPTGDAKTYPILEHIPIPRETIRGRGTVCWRVQDPDTGEELVVKDSWRPDDRPPEQEYLELAKDIPSVVQMVSYETGRGDTKGFRCPTTAGQFQNRSAVRVTMKSYGRPIEFFTSLSQLLCAIRDAIAGHQRLSGSNVRILHRDISHNNILLGPQGASDGNRGVLIDLDMSFRSTDAKPQVDADCNVGTRMFQSLSVVGSHAPQGLAPPHDYLDDLESFFLVLTYIFITRKPDGSLFACETDLGPSMVNQWDDPDPSAAYRPKSGLFSGSAAGIRAARLIEETWGLICSGLFKKYRAWASGIRRTKAILLKDAQDDLFCFGGEEGDDEGMGVVDPLETLHSQRDEHYAQVLGIFDEAIVAIQTSTHVVEDVNTTPPDGNAPSPAQIPLPTPSDHTQPRRSAQGAPPPQVAAHQVTKPKLSDPPPSAPEPRRSTRILKRRLQEEDQHGEPPLKSRKIKN</sequence>
<dbReference type="SUPFAM" id="SSF56112">
    <property type="entry name" value="Protein kinase-like (PK-like)"/>
    <property type="match status" value="1"/>
</dbReference>
<dbReference type="Proteomes" id="UP000298030">
    <property type="component" value="Unassembled WGS sequence"/>
</dbReference>
<evidence type="ECO:0000313" key="4">
    <source>
        <dbReference type="Proteomes" id="UP000298030"/>
    </source>
</evidence>
<feature type="non-terminal residue" evidence="3">
    <location>
        <position position="559"/>
    </location>
</feature>
<dbReference type="InterPro" id="IPR011009">
    <property type="entry name" value="Kinase-like_dom_sf"/>
</dbReference>
<protein>
    <recommendedName>
        <fullName evidence="2">Fungal-type protein kinase domain-containing protein</fullName>
    </recommendedName>
</protein>
<comment type="caution">
    <text evidence="3">The sequence shown here is derived from an EMBL/GenBank/DDBJ whole genome shotgun (WGS) entry which is preliminary data.</text>
</comment>
<name>A0A4Y7SJP6_COPMI</name>
<organism evidence="3 4">
    <name type="scientific">Coprinellus micaceus</name>
    <name type="common">Glistening ink-cap mushroom</name>
    <name type="synonym">Coprinus micaceus</name>
    <dbReference type="NCBI Taxonomy" id="71717"/>
    <lineage>
        <taxon>Eukaryota</taxon>
        <taxon>Fungi</taxon>
        <taxon>Dikarya</taxon>
        <taxon>Basidiomycota</taxon>
        <taxon>Agaricomycotina</taxon>
        <taxon>Agaricomycetes</taxon>
        <taxon>Agaricomycetidae</taxon>
        <taxon>Agaricales</taxon>
        <taxon>Agaricineae</taxon>
        <taxon>Psathyrellaceae</taxon>
        <taxon>Coprinellus</taxon>
    </lineage>
</organism>
<dbReference type="PROSITE" id="PS00109">
    <property type="entry name" value="PROTEIN_KINASE_TYR"/>
    <property type="match status" value="1"/>
</dbReference>
<feature type="compositionally biased region" description="Basic and acidic residues" evidence="1">
    <location>
        <begin position="540"/>
        <end position="552"/>
    </location>
</feature>